<proteinExistence type="predicted"/>
<dbReference type="InterPro" id="IPR020846">
    <property type="entry name" value="MFS_dom"/>
</dbReference>
<dbReference type="InterPro" id="IPR001958">
    <property type="entry name" value="Tet-R_TetA/multi-R_MdtG-like"/>
</dbReference>
<evidence type="ECO:0000256" key="4">
    <source>
        <dbReference type="ARBA" id="ARBA00023136"/>
    </source>
</evidence>
<feature type="domain" description="Major facilitator superfamily (MFS) profile" evidence="6">
    <location>
        <begin position="159"/>
        <end position="607"/>
    </location>
</feature>
<feature type="transmembrane region" description="Helical" evidence="5">
    <location>
        <begin position="507"/>
        <end position="532"/>
    </location>
</feature>
<evidence type="ECO:0000256" key="5">
    <source>
        <dbReference type="SAM" id="Phobius"/>
    </source>
</evidence>
<dbReference type="SUPFAM" id="SSF103473">
    <property type="entry name" value="MFS general substrate transporter"/>
    <property type="match status" value="1"/>
</dbReference>
<keyword evidence="8" id="KW-1185">Reference proteome</keyword>
<name>I2H2B1_HENB6</name>
<protein>
    <recommendedName>
        <fullName evidence="6">Major facilitator superfamily (MFS) profile domain-containing protein</fullName>
    </recommendedName>
</protein>
<comment type="subcellular location">
    <subcellularLocation>
        <location evidence="1">Membrane</location>
        <topology evidence="1">Multi-pass membrane protein</topology>
    </subcellularLocation>
</comment>
<dbReference type="InParanoid" id="I2H2B1"/>
<accession>I2H2B1</accession>
<evidence type="ECO:0000313" key="7">
    <source>
        <dbReference type="EMBL" id="CCH60513.1"/>
    </source>
</evidence>
<dbReference type="CDD" id="cd17323">
    <property type="entry name" value="MFS_Tpo1_MDR_like"/>
    <property type="match status" value="1"/>
</dbReference>
<dbReference type="GeneID" id="14495493"/>
<dbReference type="InterPro" id="IPR036259">
    <property type="entry name" value="MFS_trans_sf"/>
</dbReference>
<dbReference type="Gene3D" id="1.20.1250.20">
    <property type="entry name" value="MFS general substrate transporter like domains"/>
    <property type="match status" value="1"/>
</dbReference>
<keyword evidence="4 5" id="KW-0472">Membrane</keyword>
<feature type="transmembrane region" description="Helical" evidence="5">
    <location>
        <begin position="576"/>
        <end position="598"/>
    </location>
</feature>
<keyword evidence="2 5" id="KW-0812">Transmembrane</keyword>
<feature type="transmembrane region" description="Helical" evidence="5">
    <location>
        <begin position="476"/>
        <end position="501"/>
    </location>
</feature>
<dbReference type="PROSITE" id="PS50850">
    <property type="entry name" value="MFS"/>
    <property type="match status" value="1"/>
</dbReference>
<dbReference type="GO" id="GO:0042910">
    <property type="term" value="F:xenobiotic transmembrane transporter activity"/>
    <property type="evidence" value="ECO:0007669"/>
    <property type="project" value="InterPro"/>
</dbReference>
<dbReference type="GO" id="GO:0015244">
    <property type="term" value="F:fluconazole transmembrane transporter activity"/>
    <property type="evidence" value="ECO:0007669"/>
    <property type="project" value="TreeGrafter"/>
</dbReference>
<dbReference type="Pfam" id="PF07690">
    <property type="entry name" value="MFS_1"/>
    <property type="match status" value="1"/>
</dbReference>
<feature type="transmembrane region" description="Helical" evidence="5">
    <location>
        <begin position="398"/>
        <end position="423"/>
    </location>
</feature>
<evidence type="ECO:0000259" key="6">
    <source>
        <dbReference type="PROSITE" id="PS50850"/>
    </source>
</evidence>
<evidence type="ECO:0000256" key="1">
    <source>
        <dbReference type="ARBA" id="ARBA00004141"/>
    </source>
</evidence>
<dbReference type="eggNOG" id="KOG0255">
    <property type="taxonomic scope" value="Eukaryota"/>
</dbReference>
<dbReference type="NCBIfam" id="TIGR00880">
    <property type="entry name" value="2_A_01_02"/>
    <property type="match status" value="1"/>
</dbReference>
<dbReference type="GO" id="GO:1990961">
    <property type="term" value="P:xenobiotic detoxification by transmembrane export across the plasma membrane"/>
    <property type="evidence" value="ECO:0007669"/>
    <property type="project" value="TreeGrafter"/>
</dbReference>
<evidence type="ECO:0000313" key="8">
    <source>
        <dbReference type="Proteomes" id="UP000002866"/>
    </source>
</evidence>
<dbReference type="RefSeq" id="XP_004180032.1">
    <property type="nucleotide sequence ID" value="XM_004179984.1"/>
</dbReference>
<dbReference type="EMBL" id="HE806318">
    <property type="protein sequence ID" value="CCH60513.1"/>
    <property type="molecule type" value="Genomic_DNA"/>
</dbReference>
<dbReference type="OMA" id="EILLVEW"/>
<dbReference type="GO" id="GO:0005886">
    <property type="term" value="C:plasma membrane"/>
    <property type="evidence" value="ECO:0007669"/>
    <property type="project" value="UniProtKB-ARBA"/>
</dbReference>
<dbReference type="KEGG" id="tbl:TBLA_0C07220"/>
<feature type="transmembrane region" description="Helical" evidence="5">
    <location>
        <begin position="239"/>
        <end position="261"/>
    </location>
</feature>
<reference evidence="7 8" key="1">
    <citation type="journal article" date="2011" name="Proc. Natl. Acad. Sci. U.S.A.">
        <title>Evolutionary erosion of yeast sex chromosomes by mating-type switching accidents.</title>
        <authorList>
            <person name="Gordon J.L."/>
            <person name="Armisen D."/>
            <person name="Proux-Wera E."/>
            <person name="Oheigeartaigh S.S."/>
            <person name="Byrne K.P."/>
            <person name="Wolfe K.H."/>
        </authorList>
    </citation>
    <scope>NUCLEOTIDE SEQUENCE [LARGE SCALE GENOMIC DNA]</scope>
    <source>
        <strain evidence="8">ATCC 34711 / CBS 6284 / DSM 70876 / NBRC 10599 / NRRL Y-10934 / UCD 77-7</strain>
    </source>
</reference>
<feature type="transmembrane region" description="Helical" evidence="5">
    <location>
        <begin position="168"/>
        <end position="188"/>
    </location>
</feature>
<feature type="transmembrane region" description="Helical" evidence="5">
    <location>
        <begin position="326"/>
        <end position="347"/>
    </location>
</feature>
<dbReference type="Proteomes" id="UP000002866">
    <property type="component" value="Chromosome 3"/>
</dbReference>
<feature type="transmembrane region" description="Helical" evidence="5">
    <location>
        <begin position="295"/>
        <end position="314"/>
    </location>
</feature>
<dbReference type="HOGENOM" id="CLU_008455_11_1_1"/>
<feature type="transmembrane region" description="Helical" evidence="5">
    <location>
        <begin position="267"/>
        <end position="288"/>
    </location>
</feature>
<feature type="transmembrane region" description="Helical" evidence="5">
    <location>
        <begin position="208"/>
        <end position="227"/>
    </location>
</feature>
<sequence>MRYIQQFKNSFLLDILEICNIINVHEEPNTQEEILARHLANLSANDATPKMNYNLNRVHTNATAPTAIYTKQNEECSDGDGDLESGTCNNKMVTHVEPENDNDDDVISQNKSDACQSFVQEVDSKNSIINENKESLSSTYSMKDPFLVTWHGPDDPDNPMNWSFAMKFFMTFQIMTLTCVTYMGSTIHTPGQEQIQEEFHVGHVVGTLNLSVYVLGYGVGPMFFSPLSEFARLGRQQIYILTFMIFGLFQVGCALVDNIYGLIILRFFSGVVSSPALTTGGATLADYINEEKLTYFLGLWAIAAFAAPIIGPIVGAAMVDAVDWRWQFWLLLFVTGACLLVLAPFFPETQAENILFRRALRLRKITGDKRYYTIESEEEKKLTTKEFLINSLYKPFRIIFYEPIAVAFDLYLAVCYALFYLFFEAFPIVFVGLYDFTLVELGLAYLGFIVTDIFAYLVLIYFTIKVINPTFQNGTFTPEVFLILPMCVSWLLPVALFFFGWTAGVHWMLPIVSEFFFDVCVFNLFQSTYAYLASCYPRYVASVFAGNGFCHAALAAGFPLFGKAMFNNLGSEKYPVGWGCSLLGFITLGLATIPFVIYKYGPYLRSKSKFSG</sequence>
<feature type="transmembrane region" description="Helical" evidence="5">
    <location>
        <begin position="539"/>
        <end position="561"/>
    </location>
</feature>
<dbReference type="FunFam" id="1.20.1250.20:FF:000011">
    <property type="entry name" value="MFS multidrug transporter, putative"/>
    <property type="match status" value="1"/>
</dbReference>
<keyword evidence="3 5" id="KW-1133">Transmembrane helix</keyword>
<evidence type="ECO:0000256" key="2">
    <source>
        <dbReference type="ARBA" id="ARBA00022692"/>
    </source>
</evidence>
<dbReference type="InterPro" id="IPR011701">
    <property type="entry name" value="MFS"/>
</dbReference>
<dbReference type="PANTHER" id="PTHR23502">
    <property type="entry name" value="MAJOR FACILITATOR SUPERFAMILY"/>
    <property type="match status" value="1"/>
</dbReference>
<dbReference type="OrthoDB" id="3357846at2759"/>
<gene>
    <name evidence="7" type="primary">TBLA0C07220</name>
    <name evidence="7" type="ORF">TBLA_0C07220</name>
</gene>
<feature type="transmembrane region" description="Helical" evidence="5">
    <location>
        <begin position="443"/>
        <end position="464"/>
    </location>
</feature>
<organism evidence="7 8">
    <name type="scientific">Henningerozyma blattae (strain ATCC 34711 / CBS 6284 / DSM 70876 / NBRC 10599 / NRRL Y-10934 / UCD 77-7)</name>
    <name type="common">Yeast</name>
    <name type="synonym">Tetrapisispora blattae</name>
    <dbReference type="NCBI Taxonomy" id="1071380"/>
    <lineage>
        <taxon>Eukaryota</taxon>
        <taxon>Fungi</taxon>
        <taxon>Dikarya</taxon>
        <taxon>Ascomycota</taxon>
        <taxon>Saccharomycotina</taxon>
        <taxon>Saccharomycetes</taxon>
        <taxon>Saccharomycetales</taxon>
        <taxon>Saccharomycetaceae</taxon>
        <taxon>Henningerozyma</taxon>
    </lineage>
</organism>
<dbReference type="PANTHER" id="PTHR23502:SF23">
    <property type="entry name" value="FLUCONAZOLE RESISTANCE PROTEIN 1"/>
    <property type="match status" value="1"/>
</dbReference>
<evidence type="ECO:0000256" key="3">
    <source>
        <dbReference type="ARBA" id="ARBA00022989"/>
    </source>
</evidence>
<dbReference type="AlphaFoldDB" id="I2H2B1"/>